<dbReference type="EMBL" id="ABWL02000016">
    <property type="protein sequence ID" value="EFE07131.1"/>
    <property type="molecule type" value="Genomic_DNA"/>
</dbReference>
<dbReference type="HOGENOM" id="CLU_3287094_0_0_6"/>
<protein>
    <submittedName>
        <fullName evidence="1">Uncharacterized protein</fullName>
    </submittedName>
</protein>
<accession>D4BFJ4</accession>
<name>D4BFJ4_9ENTR</name>
<organism evidence="1 2">
    <name type="scientific">Citrobacter youngae ATCC 29220</name>
    <dbReference type="NCBI Taxonomy" id="500640"/>
    <lineage>
        <taxon>Bacteria</taxon>
        <taxon>Pseudomonadati</taxon>
        <taxon>Pseudomonadota</taxon>
        <taxon>Gammaproteobacteria</taxon>
        <taxon>Enterobacterales</taxon>
        <taxon>Enterobacteriaceae</taxon>
        <taxon>Citrobacter</taxon>
        <taxon>Citrobacter freundii complex</taxon>
    </lineage>
</organism>
<gene>
    <name evidence="1" type="ORF">CIT292_09011</name>
</gene>
<evidence type="ECO:0000313" key="1">
    <source>
        <dbReference type="EMBL" id="EFE07131.1"/>
    </source>
</evidence>
<sequence length="40" mass="4610">MNAFPLLLYRYNSIVLGMCGKFDVFDFFSVSQGVIIIEFD</sequence>
<dbReference type="Proteomes" id="UP000003880">
    <property type="component" value="Unassembled WGS sequence"/>
</dbReference>
<dbReference type="AlphaFoldDB" id="D4BFJ4"/>
<comment type="caution">
    <text evidence="1">The sequence shown here is derived from an EMBL/GenBank/DDBJ whole genome shotgun (WGS) entry which is preliminary data.</text>
</comment>
<proteinExistence type="predicted"/>
<reference evidence="1 2" key="1">
    <citation type="submission" date="2010-02" db="EMBL/GenBank/DDBJ databases">
        <authorList>
            <person name="Weinstock G."/>
            <person name="Sodergren E."/>
            <person name="Clifton S."/>
            <person name="Fulton L."/>
            <person name="Fulton B."/>
            <person name="Courtney L."/>
            <person name="Fronick C."/>
            <person name="Harrison M."/>
            <person name="Strong C."/>
            <person name="Farmer C."/>
            <person name="Delahaunty K."/>
            <person name="Markovic C."/>
            <person name="Hall O."/>
            <person name="Minx P."/>
            <person name="Tomlinson C."/>
            <person name="Mitreva M."/>
            <person name="Nelson J."/>
            <person name="Hou S."/>
            <person name="Wollam A."/>
            <person name="Pepin K.H."/>
            <person name="Johnson M."/>
            <person name="Bhonagiri V."/>
            <person name="Zhang X."/>
            <person name="Suruliraj S."/>
            <person name="Warren W."/>
            <person name="Chinwalla A."/>
            <person name="Mardis E.R."/>
            <person name="Wilson R.K."/>
        </authorList>
    </citation>
    <scope>NUCLEOTIDE SEQUENCE [LARGE SCALE GENOMIC DNA]</scope>
    <source>
        <strain evidence="1 2">ATCC 29220</strain>
    </source>
</reference>
<evidence type="ECO:0000313" key="2">
    <source>
        <dbReference type="Proteomes" id="UP000003880"/>
    </source>
</evidence>